<reference evidence="2 3" key="1">
    <citation type="journal article" date="2015" name="Antonie Van Leeuwenhoek">
        <title>Pseudooceanicola atlanticus gen. nov. sp. nov., isolated from surface seawater of the Atlantic Ocean and reclassification of Oceanicola batsensis, Oceanicola marinus, Oceanicola nitratireducens, Oceanicola nanhaiensis, Oceanicola antarcticus and Oceanicola flagellatus, as Pseudooceanicola batsensis comb. nov., Pseudooceanicola marinus comb. nov., Pseudooceanicola nitratireducens comb. nov., Pseudooceanicola nanhaiensis comb. nov., Pseudooceanicola antarcticus comb. nov., and Pseudooceanicola flagellatus comb. nov.</title>
        <authorList>
            <person name="Lai Q."/>
            <person name="Li G."/>
            <person name="Liu X."/>
            <person name="Du Y."/>
            <person name="Sun F."/>
            <person name="Shao Z."/>
        </authorList>
    </citation>
    <scope>NUCLEOTIDE SEQUENCE [LARGE SCALE GENOMIC DNA]</scope>
    <source>
        <strain evidence="2 3">22II-s11g</strain>
    </source>
</reference>
<dbReference type="SMART" id="SM00460">
    <property type="entry name" value="TGc"/>
    <property type="match status" value="1"/>
</dbReference>
<feature type="domain" description="Transglutaminase-like" evidence="1">
    <location>
        <begin position="157"/>
        <end position="217"/>
    </location>
</feature>
<dbReference type="Gene3D" id="2.60.40.2250">
    <property type="match status" value="1"/>
</dbReference>
<accession>A0A0A0EC42</accession>
<dbReference type="RefSeq" id="WP_043751643.1">
    <property type="nucleotide sequence ID" value="NZ_AQQX01000008.1"/>
</dbReference>
<protein>
    <submittedName>
        <fullName evidence="2">Transglutaminase</fullName>
    </submittedName>
</protein>
<evidence type="ECO:0000259" key="1">
    <source>
        <dbReference type="SMART" id="SM00460"/>
    </source>
</evidence>
<evidence type="ECO:0000313" key="2">
    <source>
        <dbReference type="EMBL" id="KGM47688.1"/>
    </source>
</evidence>
<name>A0A0A0EC42_9RHOB</name>
<evidence type="ECO:0000313" key="3">
    <source>
        <dbReference type="Proteomes" id="UP000030004"/>
    </source>
</evidence>
<dbReference type="STRING" id="1461694.ATO9_16600"/>
<dbReference type="Gene3D" id="3.10.620.30">
    <property type="match status" value="1"/>
</dbReference>
<proteinExistence type="predicted"/>
<dbReference type="AlphaFoldDB" id="A0A0A0EC42"/>
<dbReference type="Proteomes" id="UP000030004">
    <property type="component" value="Unassembled WGS sequence"/>
</dbReference>
<keyword evidence="3" id="KW-1185">Reference proteome</keyword>
<comment type="caution">
    <text evidence="2">The sequence shown here is derived from an EMBL/GenBank/DDBJ whole genome shotgun (WGS) entry which is preliminary data.</text>
</comment>
<dbReference type="EMBL" id="AQQX01000008">
    <property type="protein sequence ID" value="KGM47688.1"/>
    <property type="molecule type" value="Genomic_DNA"/>
</dbReference>
<sequence>MQIEVDVMLDYDLSDPNVLLDIRAVHQAGQAVLSETIEAEGAEFREVTSETGVGQRMWAHVPSLAMRLHYNAMVEVTRVAEPLRHLQDTDMRDLPGEVLTYLRPSRFCQSDMFATFVAREFEGLSGGARVAAIRDWVGSHMSYIPGASTVDTTVLDTFVSREGVCRDYAHMVCAMVRAAGVPARYASCYGPNVRPQDFHAVAQVWLEGAWRLIDATGMSDDSNAVLIAVGRDACDVAFMETSSFAYFLRQNINVWGPL</sequence>
<dbReference type="PANTHER" id="PTHR33490:SF12">
    <property type="entry name" value="BLL5557 PROTEIN"/>
    <property type="match status" value="1"/>
</dbReference>
<organism evidence="2 3">
    <name type="scientific">Pseudooceanicola atlanticus</name>
    <dbReference type="NCBI Taxonomy" id="1461694"/>
    <lineage>
        <taxon>Bacteria</taxon>
        <taxon>Pseudomonadati</taxon>
        <taxon>Pseudomonadota</taxon>
        <taxon>Alphaproteobacteria</taxon>
        <taxon>Rhodobacterales</taxon>
        <taxon>Paracoccaceae</taxon>
        <taxon>Pseudooceanicola</taxon>
    </lineage>
</organism>
<dbReference type="InterPro" id="IPR002931">
    <property type="entry name" value="Transglutaminase-like"/>
</dbReference>
<dbReference type="InterPro" id="IPR038765">
    <property type="entry name" value="Papain-like_cys_pep_sf"/>
</dbReference>
<dbReference type="SUPFAM" id="SSF54001">
    <property type="entry name" value="Cysteine proteinases"/>
    <property type="match status" value="1"/>
</dbReference>
<dbReference type="OrthoDB" id="5438043at2"/>
<dbReference type="Pfam" id="PF01841">
    <property type="entry name" value="Transglut_core"/>
    <property type="match status" value="1"/>
</dbReference>
<dbReference type="PANTHER" id="PTHR33490">
    <property type="entry name" value="BLR5614 PROTEIN-RELATED"/>
    <property type="match status" value="1"/>
</dbReference>
<gene>
    <name evidence="2" type="ORF">ATO9_16600</name>
</gene>
<dbReference type="eggNOG" id="COG1305">
    <property type="taxonomic scope" value="Bacteria"/>
</dbReference>